<comment type="caution">
    <text evidence="2">The sequence shown here is derived from an EMBL/GenBank/DDBJ whole genome shotgun (WGS) entry which is preliminary data.</text>
</comment>
<feature type="region of interest" description="Disordered" evidence="1">
    <location>
        <begin position="1"/>
        <end position="43"/>
    </location>
</feature>
<dbReference type="Proteomes" id="UP000789405">
    <property type="component" value="Unassembled WGS sequence"/>
</dbReference>
<gene>
    <name evidence="2" type="ORF">DERYTH_LOCUS2269</name>
</gene>
<proteinExistence type="predicted"/>
<protein>
    <submittedName>
        <fullName evidence="2">11024_t:CDS:1</fullName>
    </submittedName>
</protein>
<organism evidence="2 3">
    <name type="scientific">Dentiscutata erythropus</name>
    <dbReference type="NCBI Taxonomy" id="1348616"/>
    <lineage>
        <taxon>Eukaryota</taxon>
        <taxon>Fungi</taxon>
        <taxon>Fungi incertae sedis</taxon>
        <taxon>Mucoromycota</taxon>
        <taxon>Glomeromycotina</taxon>
        <taxon>Glomeromycetes</taxon>
        <taxon>Diversisporales</taxon>
        <taxon>Gigasporaceae</taxon>
        <taxon>Dentiscutata</taxon>
    </lineage>
</organism>
<evidence type="ECO:0000313" key="2">
    <source>
        <dbReference type="EMBL" id="CAG8488035.1"/>
    </source>
</evidence>
<sequence>MSDNATPNSRREKRKLKGNWSESGSIEIPRQNEHSSRHPKSGVKKEMSLACSSFWLETEEVAFKFKMVDN</sequence>
<accession>A0A9N8ZG30</accession>
<reference evidence="2" key="1">
    <citation type="submission" date="2021-06" db="EMBL/GenBank/DDBJ databases">
        <authorList>
            <person name="Kallberg Y."/>
            <person name="Tangrot J."/>
            <person name="Rosling A."/>
        </authorList>
    </citation>
    <scope>NUCLEOTIDE SEQUENCE</scope>
    <source>
        <strain evidence="2">MA453B</strain>
    </source>
</reference>
<name>A0A9N8ZG30_9GLOM</name>
<evidence type="ECO:0000313" key="3">
    <source>
        <dbReference type="Proteomes" id="UP000789405"/>
    </source>
</evidence>
<dbReference type="AlphaFoldDB" id="A0A9N8ZG30"/>
<keyword evidence="3" id="KW-1185">Reference proteome</keyword>
<evidence type="ECO:0000256" key="1">
    <source>
        <dbReference type="SAM" id="MobiDB-lite"/>
    </source>
</evidence>
<dbReference type="EMBL" id="CAJVPY010000705">
    <property type="protein sequence ID" value="CAG8488035.1"/>
    <property type="molecule type" value="Genomic_DNA"/>
</dbReference>